<dbReference type="Pfam" id="PF01625">
    <property type="entry name" value="PMSR"/>
    <property type="match status" value="1"/>
</dbReference>
<evidence type="ECO:0000256" key="3">
    <source>
        <dbReference type="ARBA" id="ARBA00047806"/>
    </source>
</evidence>
<evidence type="ECO:0000313" key="6">
    <source>
        <dbReference type="EMBL" id="HHI88596.1"/>
    </source>
</evidence>
<protein>
    <recommendedName>
        <fullName evidence="1">peptide-methionine (S)-S-oxide reductase</fullName>
        <ecNumber evidence="1">1.8.4.11</ecNumber>
    </recommendedName>
</protein>
<sequence length="91" mass="10060">MSRLHYVNKRPMDGPYPQGTAQVWLGMGCFWGAERLFWQTGGVWVTSVGYGGGTRQDPTYEQVCSGASGHAELVHVVYAPEVLPFSELLKI</sequence>
<keyword evidence="2" id="KW-0560">Oxidoreductase</keyword>
<dbReference type="Proteomes" id="UP000885806">
    <property type="component" value="Unassembled WGS sequence"/>
</dbReference>
<comment type="catalytic activity">
    <reaction evidence="4">
        <text>[thioredoxin]-disulfide + L-methionine + H2O = L-methionine (S)-S-oxide + [thioredoxin]-dithiol</text>
        <dbReference type="Rhea" id="RHEA:19993"/>
        <dbReference type="Rhea" id="RHEA-COMP:10698"/>
        <dbReference type="Rhea" id="RHEA-COMP:10700"/>
        <dbReference type="ChEBI" id="CHEBI:15377"/>
        <dbReference type="ChEBI" id="CHEBI:29950"/>
        <dbReference type="ChEBI" id="CHEBI:50058"/>
        <dbReference type="ChEBI" id="CHEBI:57844"/>
        <dbReference type="ChEBI" id="CHEBI:58772"/>
        <dbReference type="EC" id="1.8.4.11"/>
    </reaction>
</comment>
<dbReference type="PROSITE" id="PS51257">
    <property type="entry name" value="PROKAR_LIPOPROTEIN"/>
    <property type="match status" value="1"/>
</dbReference>
<comment type="catalytic activity">
    <reaction evidence="3">
        <text>L-methionyl-[protein] + [thioredoxin]-disulfide + H2O = L-methionyl-(S)-S-oxide-[protein] + [thioredoxin]-dithiol</text>
        <dbReference type="Rhea" id="RHEA:14217"/>
        <dbReference type="Rhea" id="RHEA-COMP:10698"/>
        <dbReference type="Rhea" id="RHEA-COMP:10700"/>
        <dbReference type="Rhea" id="RHEA-COMP:12313"/>
        <dbReference type="Rhea" id="RHEA-COMP:12315"/>
        <dbReference type="ChEBI" id="CHEBI:15377"/>
        <dbReference type="ChEBI" id="CHEBI:16044"/>
        <dbReference type="ChEBI" id="CHEBI:29950"/>
        <dbReference type="ChEBI" id="CHEBI:44120"/>
        <dbReference type="ChEBI" id="CHEBI:50058"/>
        <dbReference type="EC" id="1.8.4.11"/>
    </reaction>
</comment>
<evidence type="ECO:0000256" key="1">
    <source>
        <dbReference type="ARBA" id="ARBA00012502"/>
    </source>
</evidence>
<reference evidence="6" key="1">
    <citation type="journal article" date="2020" name="mSystems">
        <title>Genome- and Community-Level Interaction Insights into Carbon Utilization and Element Cycling Functions of Hydrothermarchaeota in Hydrothermal Sediment.</title>
        <authorList>
            <person name="Zhou Z."/>
            <person name="Liu Y."/>
            <person name="Xu W."/>
            <person name="Pan J."/>
            <person name="Luo Z.H."/>
            <person name="Li M."/>
        </authorList>
    </citation>
    <scope>NUCLEOTIDE SEQUENCE [LARGE SCALE GENOMIC DNA]</scope>
    <source>
        <strain evidence="6">HyVt-538</strain>
    </source>
</reference>
<organism evidence="6">
    <name type="scientific">Hellea balneolensis</name>
    <dbReference type="NCBI Taxonomy" id="287478"/>
    <lineage>
        <taxon>Bacteria</taxon>
        <taxon>Pseudomonadati</taxon>
        <taxon>Pseudomonadota</taxon>
        <taxon>Alphaproteobacteria</taxon>
        <taxon>Maricaulales</taxon>
        <taxon>Robiginitomaculaceae</taxon>
        <taxon>Hellea</taxon>
    </lineage>
</organism>
<name>A0A7V5NX10_9PROT</name>
<comment type="caution">
    <text evidence="6">The sequence shown here is derived from an EMBL/GenBank/DDBJ whole genome shotgun (WGS) entry which is preliminary data.</text>
</comment>
<dbReference type="GO" id="GO:0008113">
    <property type="term" value="F:peptide-methionine (S)-S-oxide reductase activity"/>
    <property type="evidence" value="ECO:0007669"/>
    <property type="project" value="UniProtKB-EC"/>
</dbReference>
<evidence type="ECO:0000256" key="2">
    <source>
        <dbReference type="ARBA" id="ARBA00023002"/>
    </source>
</evidence>
<feature type="domain" description="Peptide methionine sulphoxide reductase MsrA" evidence="5">
    <location>
        <begin position="23"/>
        <end position="91"/>
    </location>
</feature>
<dbReference type="EC" id="1.8.4.11" evidence="1"/>
<dbReference type="EMBL" id="DROP01000099">
    <property type="protein sequence ID" value="HHI88596.1"/>
    <property type="molecule type" value="Genomic_DNA"/>
</dbReference>
<dbReference type="GO" id="GO:0034599">
    <property type="term" value="P:cellular response to oxidative stress"/>
    <property type="evidence" value="ECO:0007669"/>
    <property type="project" value="TreeGrafter"/>
</dbReference>
<accession>A0A7V5NX10</accession>
<dbReference type="SUPFAM" id="SSF55068">
    <property type="entry name" value="Peptide methionine sulfoxide reductase"/>
    <property type="match status" value="1"/>
</dbReference>
<dbReference type="InterPro" id="IPR002569">
    <property type="entry name" value="Met_Sox_Rdtase_MsrA_dom"/>
</dbReference>
<proteinExistence type="predicted"/>
<evidence type="ECO:0000259" key="5">
    <source>
        <dbReference type="Pfam" id="PF01625"/>
    </source>
</evidence>
<gene>
    <name evidence="6" type="ORF">ENK01_01465</name>
</gene>
<feature type="non-terminal residue" evidence="6">
    <location>
        <position position="91"/>
    </location>
</feature>
<evidence type="ECO:0000256" key="4">
    <source>
        <dbReference type="ARBA" id="ARBA00048782"/>
    </source>
</evidence>
<dbReference type="AlphaFoldDB" id="A0A7V5NX10"/>
<dbReference type="InterPro" id="IPR036509">
    <property type="entry name" value="Met_Sox_Rdtase_MsrA_sf"/>
</dbReference>
<dbReference type="GO" id="GO:0005737">
    <property type="term" value="C:cytoplasm"/>
    <property type="evidence" value="ECO:0007669"/>
    <property type="project" value="TreeGrafter"/>
</dbReference>
<dbReference type="Gene3D" id="3.30.1060.10">
    <property type="entry name" value="Peptide methionine sulphoxide reductase MsrA"/>
    <property type="match status" value="1"/>
</dbReference>
<dbReference type="PANTHER" id="PTHR42799">
    <property type="entry name" value="MITOCHONDRIAL PEPTIDE METHIONINE SULFOXIDE REDUCTASE"/>
    <property type="match status" value="1"/>
</dbReference>
<dbReference type="InterPro" id="IPR050162">
    <property type="entry name" value="MsrA_MetSO_reductase"/>
</dbReference>
<dbReference type="PANTHER" id="PTHR42799:SF2">
    <property type="entry name" value="MITOCHONDRIAL PEPTIDE METHIONINE SULFOXIDE REDUCTASE"/>
    <property type="match status" value="1"/>
</dbReference>